<dbReference type="EMBL" id="FNDS01000001">
    <property type="protein sequence ID" value="SDH49488.1"/>
    <property type="molecule type" value="Genomic_DNA"/>
</dbReference>
<reference evidence="2" key="1">
    <citation type="submission" date="2016-10" db="EMBL/GenBank/DDBJ databases">
        <authorList>
            <person name="Varghese N."/>
            <person name="Submissions S."/>
        </authorList>
    </citation>
    <scope>NUCLEOTIDE SEQUENCE [LARGE SCALE GENOMIC DNA]</scope>
    <source>
        <strain evidence="2">CCM 7469</strain>
    </source>
</reference>
<keyword evidence="2" id="KW-1185">Reference proteome</keyword>
<dbReference type="Proteomes" id="UP000199636">
    <property type="component" value="Unassembled WGS sequence"/>
</dbReference>
<gene>
    <name evidence="1" type="ORF">SAMN05216272_101791</name>
</gene>
<organism evidence="1 2">
    <name type="scientific">Pseudomonas panipatensis</name>
    <dbReference type="NCBI Taxonomy" id="428992"/>
    <lineage>
        <taxon>Bacteria</taxon>
        <taxon>Pseudomonadati</taxon>
        <taxon>Pseudomonadota</taxon>
        <taxon>Gammaproteobacteria</taxon>
        <taxon>Pseudomonadales</taxon>
        <taxon>Pseudomonadaceae</taxon>
        <taxon>Pseudomonas</taxon>
    </lineage>
</organism>
<sequence length="145" mass="15423">MSSVIDVQAAIMVQLLGLLAGVPLFGGQVMEDSVAGILDAEDDDLPNQLIVLQEGDTVERERVPAGVKEEWTVNVVALGRGTDSAAALRAGRLAIKQALKGLKAGIQVDGLVAVSFPASTVRLPEPGRRWGYRVIPITFTYSQKL</sequence>
<dbReference type="STRING" id="428992.SAMN05216272_101791"/>
<dbReference type="AlphaFoldDB" id="A0A1G8CVI8"/>
<accession>A0A1G8CVI8</accession>
<dbReference type="OrthoDB" id="6902565at2"/>
<dbReference type="RefSeq" id="WP_090261037.1">
    <property type="nucleotide sequence ID" value="NZ_FNDS01000001.1"/>
</dbReference>
<name>A0A1G8CVI8_9PSED</name>
<evidence type="ECO:0000313" key="1">
    <source>
        <dbReference type="EMBL" id="SDH49488.1"/>
    </source>
</evidence>
<protein>
    <submittedName>
        <fullName evidence="1">Uncharacterized protein</fullName>
    </submittedName>
</protein>
<evidence type="ECO:0000313" key="2">
    <source>
        <dbReference type="Proteomes" id="UP000199636"/>
    </source>
</evidence>
<proteinExistence type="predicted"/>